<sequence>MKQMSRVDSLLVAFRNLSIMKSVRQQCDERKENKSISSRVCFGYREEMGRMKSPDCVTTGAFIIAALNADICIFLEFADTETTMGDGMNHHHHRNGHLHQNGVSNLGYVHHPETIVSGDGSPPDDGGPPSTISGTVANRSLQTQLSTVWNRRQHAVCVRSAYKHYGSKKNPNVVLSNLNMTVAKGTM</sequence>
<accession>A0A8K0KA15</accession>
<dbReference type="EMBL" id="KZ308483">
    <property type="protein sequence ID" value="KAG8230396.1"/>
    <property type="molecule type" value="Genomic_DNA"/>
</dbReference>
<evidence type="ECO:0000256" key="1">
    <source>
        <dbReference type="SAM" id="MobiDB-lite"/>
    </source>
</evidence>
<comment type="caution">
    <text evidence="2">The sequence shown here is derived from an EMBL/GenBank/DDBJ whole genome shotgun (WGS) entry which is preliminary data.</text>
</comment>
<feature type="compositionally biased region" description="Low complexity" evidence="1">
    <location>
        <begin position="117"/>
        <end position="130"/>
    </location>
</feature>
<proteinExistence type="predicted"/>
<protein>
    <submittedName>
        <fullName evidence="2">Uncharacterized protein</fullName>
    </submittedName>
</protein>
<organism evidence="2 3">
    <name type="scientific">Ladona fulva</name>
    <name type="common">Scarce chaser dragonfly</name>
    <name type="synonym">Libellula fulva</name>
    <dbReference type="NCBI Taxonomy" id="123851"/>
    <lineage>
        <taxon>Eukaryota</taxon>
        <taxon>Metazoa</taxon>
        <taxon>Ecdysozoa</taxon>
        <taxon>Arthropoda</taxon>
        <taxon>Hexapoda</taxon>
        <taxon>Insecta</taxon>
        <taxon>Pterygota</taxon>
        <taxon>Palaeoptera</taxon>
        <taxon>Odonata</taxon>
        <taxon>Epiprocta</taxon>
        <taxon>Anisoptera</taxon>
        <taxon>Libelluloidea</taxon>
        <taxon>Libellulidae</taxon>
        <taxon>Ladona</taxon>
    </lineage>
</organism>
<evidence type="ECO:0000313" key="2">
    <source>
        <dbReference type="EMBL" id="KAG8230396.1"/>
    </source>
</evidence>
<reference evidence="2" key="1">
    <citation type="submission" date="2013-04" db="EMBL/GenBank/DDBJ databases">
        <authorList>
            <person name="Qu J."/>
            <person name="Murali S.C."/>
            <person name="Bandaranaike D."/>
            <person name="Bellair M."/>
            <person name="Blankenburg K."/>
            <person name="Chao H."/>
            <person name="Dinh H."/>
            <person name="Doddapaneni H."/>
            <person name="Downs B."/>
            <person name="Dugan-Rocha S."/>
            <person name="Elkadiri S."/>
            <person name="Gnanaolivu R.D."/>
            <person name="Hernandez B."/>
            <person name="Javaid M."/>
            <person name="Jayaseelan J.C."/>
            <person name="Lee S."/>
            <person name="Li M."/>
            <person name="Ming W."/>
            <person name="Munidasa M."/>
            <person name="Muniz J."/>
            <person name="Nguyen L."/>
            <person name="Ongeri F."/>
            <person name="Osuji N."/>
            <person name="Pu L.-L."/>
            <person name="Puazo M."/>
            <person name="Qu C."/>
            <person name="Quiroz J."/>
            <person name="Raj R."/>
            <person name="Weissenberger G."/>
            <person name="Xin Y."/>
            <person name="Zou X."/>
            <person name="Han Y."/>
            <person name="Richards S."/>
            <person name="Worley K."/>
            <person name="Muzny D."/>
            <person name="Gibbs R."/>
        </authorList>
    </citation>
    <scope>NUCLEOTIDE SEQUENCE</scope>
    <source>
        <strain evidence="2">Sampled in the wild</strain>
    </source>
</reference>
<name>A0A8K0KA15_LADFU</name>
<feature type="region of interest" description="Disordered" evidence="1">
    <location>
        <begin position="114"/>
        <end position="135"/>
    </location>
</feature>
<gene>
    <name evidence="2" type="ORF">J437_LFUL009869</name>
</gene>
<reference evidence="2" key="2">
    <citation type="submission" date="2017-10" db="EMBL/GenBank/DDBJ databases">
        <title>Ladona fulva Genome sequencing and assembly.</title>
        <authorList>
            <person name="Murali S."/>
            <person name="Richards S."/>
            <person name="Bandaranaike D."/>
            <person name="Bellair M."/>
            <person name="Blankenburg K."/>
            <person name="Chao H."/>
            <person name="Dinh H."/>
            <person name="Doddapaneni H."/>
            <person name="Dugan-Rocha S."/>
            <person name="Elkadiri S."/>
            <person name="Gnanaolivu R."/>
            <person name="Hernandez B."/>
            <person name="Skinner E."/>
            <person name="Javaid M."/>
            <person name="Lee S."/>
            <person name="Li M."/>
            <person name="Ming W."/>
            <person name="Munidasa M."/>
            <person name="Muniz J."/>
            <person name="Nguyen L."/>
            <person name="Hughes D."/>
            <person name="Osuji N."/>
            <person name="Pu L.-L."/>
            <person name="Puazo M."/>
            <person name="Qu C."/>
            <person name="Quiroz J."/>
            <person name="Raj R."/>
            <person name="Weissenberger G."/>
            <person name="Xin Y."/>
            <person name="Zou X."/>
            <person name="Han Y."/>
            <person name="Worley K."/>
            <person name="Muzny D."/>
            <person name="Gibbs R."/>
        </authorList>
    </citation>
    <scope>NUCLEOTIDE SEQUENCE</scope>
    <source>
        <strain evidence="2">Sampled in the wild</strain>
    </source>
</reference>
<dbReference type="OrthoDB" id="10255969at2759"/>
<dbReference type="AlphaFoldDB" id="A0A8K0KA15"/>
<evidence type="ECO:0000313" key="3">
    <source>
        <dbReference type="Proteomes" id="UP000792457"/>
    </source>
</evidence>
<keyword evidence="3" id="KW-1185">Reference proteome</keyword>
<dbReference type="Proteomes" id="UP000792457">
    <property type="component" value="Unassembled WGS sequence"/>
</dbReference>